<dbReference type="InterPro" id="IPR000307">
    <property type="entry name" value="Ribosomal_bS16"/>
</dbReference>
<comment type="caution">
    <text evidence="4">The sequence shown here is derived from an EMBL/GenBank/DDBJ whole genome shotgun (WGS) entry which is preliminary data.</text>
</comment>
<dbReference type="RefSeq" id="WP_120461226.1">
    <property type="nucleotide sequence ID" value="NZ_BMIW01000033.1"/>
</dbReference>
<dbReference type="PANTHER" id="PTHR12919">
    <property type="entry name" value="30S RIBOSOMAL PROTEIN S16"/>
    <property type="match status" value="1"/>
</dbReference>
<sequence>MAVRIRLKRMGAHKAPFYRIVVSDSRSPRDGRFIEEIGFYNPVAEPAVVKIDEEKALQWLQNGAQASDTVRNLLSNAGVMKKFHESKMQK</sequence>
<accession>A0ABQ1W3V2</accession>
<dbReference type="Pfam" id="PF00886">
    <property type="entry name" value="Ribosomal_S16"/>
    <property type="match status" value="1"/>
</dbReference>
<reference evidence="5" key="1">
    <citation type="journal article" date="2019" name="Int. J. Syst. Evol. Microbiol.">
        <title>The Global Catalogue of Microorganisms (GCM) 10K type strain sequencing project: providing services to taxonomists for standard genome sequencing and annotation.</title>
        <authorList>
            <consortium name="The Broad Institute Genomics Platform"/>
            <consortium name="The Broad Institute Genome Sequencing Center for Infectious Disease"/>
            <person name="Wu L."/>
            <person name="Ma J."/>
        </authorList>
    </citation>
    <scope>NUCLEOTIDE SEQUENCE [LARGE SCALE GENOMIC DNA]</scope>
    <source>
        <strain evidence="5">CGMCC 1.15420</strain>
    </source>
</reference>
<dbReference type="NCBIfam" id="TIGR00002">
    <property type="entry name" value="S16"/>
    <property type="match status" value="1"/>
</dbReference>
<keyword evidence="5" id="KW-1185">Reference proteome</keyword>
<dbReference type="PROSITE" id="PS00732">
    <property type="entry name" value="RIBOSOMAL_S16"/>
    <property type="match status" value="1"/>
</dbReference>
<dbReference type="InterPro" id="IPR023803">
    <property type="entry name" value="Ribosomal_bS16_dom_sf"/>
</dbReference>
<dbReference type="PANTHER" id="PTHR12919:SF20">
    <property type="entry name" value="SMALL RIBOSOMAL SUBUNIT PROTEIN BS16M"/>
    <property type="match status" value="1"/>
</dbReference>
<gene>
    <name evidence="3 4" type="primary">rpsP</name>
    <name evidence="4" type="ORF">GCM10010913_37700</name>
</gene>
<dbReference type="InterPro" id="IPR020592">
    <property type="entry name" value="Ribosomal_bS16_CS"/>
</dbReference>
<keyword evidence="2 3" id="KW-0687">Ribonucleoprotein</keyword>
<dbReference type="HAMAP" id="MF_00385">
    <property type="entry name" value="Ribosomal_bS16"/>
    <property type="match status" value="1"/>
</dbReference>
<organism evidence="4 5">
    <name type="scientific">Paenibacillus aceti</name>
    <dbReference type="NCBI Taxonomy" id="1820010"/>
    <lineage>
        <taxon>Bacteria</taxon>
        <taxon>Bacillati</taxon>
        <taxon>Bacillota</taxon>
        <taxon>Bacilli</taxon>
        <taxon>Bacillales</taxon>
        <taxon>Paenibacillaceae</taxon>
        <taxon>Paenibacillus</taxon>
    </lineage>
</organism>
<proteinExistence type="inferred from homology"/>
<dbReference type="GO" id="GO:0005840">
    <property type="term" value="C:ribosome"/>
    <property type="evidence" value="ECO:0007669"/>
    <property type="project" value="UniProtKB-KW"/>
</dbReference>
<dbReference type="EMBL" id="BMIW01000033">
    <property type="protein sequence ID" value="GGG12349.1"/>
    <property type="molecule type" value="Genomic_DNA"/>
</dbReference>
<dbReference type="Proteomes" id="UP000608420">
    <property type="component" value="Unassembled WGS sequence"/>
</dbReference>
<name>A0ABQ1W3V2_9BACL</name>
<comment type="similarity">
    <text evidence="3">Belongs to the bacterial ribosomal protein bS16 family.</text>
</comment>
<protein>
    <recommendedName>
        <fullName evidence="3">Small ribosomal subunit protein bS16</fullName>
    </recommendedName>
</protein>
<evidence type="ECO:0000313" key="5">
    <source>
        <dbReference type="Proteomes" id="UP000608420"/>
    </source>
</evidence>
<evidence type="ECO:0000256" key="3">
    <source>
        <dbReference type="HAMAP-Rule" id="MF_00385"/>
    </source>
</evidence>
<dbReference type="SUPFAM" id="SSF54565">
    <property type="entry name" value="Ribosomal protein S16"/>
    <property type="match status" value="1"/>
</dbReference>
<evidence type="ECO:0000313" key="4">
    <source>
        <dbReference type="EMBL" id="GGG12349.1"/>
    </source>
</evidence>
<keyword evidence="1 3" id="KW-0689">Ribosomal protein</keyword>
<dbReference type="Gene3D" id="3.30.1320.10">
    <property type="match status" value="1"/>
</dbReference>
<evidence type="ECO:0000256" key="1">
    <source>
        <dbReference type="ARBA" id="ARBA00022980"/>
    </source>
</evidence>
<evidence type="ECO:0000256" key="2">
    <source>
        <dbReference type="ARBA" id="ARBA00023274"/>
    </source>
</evidence>